<name>A0ABX7VIT8_XENBU</name>
<evidence type="ECO:0008006" key="3">
    <source>
        <dbReference type="Google" id="ProtNLM"/>
    </source>
</evidence>
<keyword evidence="2" id="KW-1185">Reference proteome</keyword>
<dbReference type="EMBL" id="CP072455">
    <property type="protein sequence ID" value="QTL39841.1"/>
    <property type="molecule type" value="Genomic_DNA"/>
</dbReference>
<sequence length="300" mass="34777">MVLPKRKYYTLEKAIKVIGGSVDFSDLIHFASIGLLQLCVKAPDIGFYLFKDDEVIEITIESNSSLFLEQSTINESKEEINEVITEYGDLPSRSDYIHDKLFHYRSDYLRITESFDILRDQKKVDNLDGLIAIPYHFIASDELDIINEIADDFLIDSFDIPRCDDFKKSHRYEPDDYYLSDWFSVKVKDLLITDYELDILLNGGRAVSEGIERNTFHQKKVKHERNPMTVRERTTANQATYIKFLLLMNGFSEQQLKQSPQTLLDEISKRASNEKIEMPVISDKTLGDWLARARGVRSHS</sequence>
<accession>A0ABX7VIT8</accession>
<proteinExistence type="predicted"/>
<evidence type="ECO:0000313" key="1">
    <source>
        <dbReference type="EMBL" id="QTL39841.1"/>
    </source>
</evidence>
<dbReference type="RefSeq" id="WP_209027517.1">
    <property type="nucleotide sequence ID" value="NZ_CP072455.1"/>
</dbReference>
<organism evidence="1 2">
    <name type="scientific">Xenorhabdus budapestensis</name>
    <dbReference type="NCBI Taxonomy" id="290110"/>
    <lineage>
        <taxon>Bacteria</taxon>
        <taxon>Pseudomonadati</taxon>
        <taxon>Pseudomonadota</taxon>
        <taxon>Gammaproteobacteria</taxon>
        <taxon>Enterobacterales</taxon>
        <taxon>Morganellaceae</taxon>
        <taxon>Xenorhabdus</taxon>
    </lineage>
</organism>
<reference evidence="1 2" key="1">
    <citation type="submission" date="2021-03" db="EMBL/GenBank/DDBJ databases">
        <title>Complete Genome Sequence Data of Xenorhabdus budapestensis strain C72, a Candidate Biological Control Agent, from China.</title>
        <authorList>
            <person name="LI B."/>
            <person name="WANG S."/>
            <person name="QIU D."/>
        </authorList>
    </citation>
    <scope>NUCLEOTIDE SEQUENCE [LARGE SCALE GENOMIC DNA]</scope>
    <source>
        <strain evidence="1 2">C-7-2</strain>
    </source>
</reference>
<evidence type="ECO:0000313" key="2">
    <source>
        <dbReference type="Proteomes" id="UP000665047"/>
    </source>
</evidence>
<protein>
    <recommendedName>
        <fullName evidence="3">DUF4388 domain-containing protein</fullName>
    </recommendedName>
</protein>
<dbReference type="Proteomes" id="UP000665047">
    <property type="component" value="Chromosome"/>
</dbReference>
<gene>
    <name evidence="1" type="ORF">HGO23_19215</name>
</gene>